<proteinExistence type="predicted"/>
<dbReference type="WBParaSite" id="nRc.2.0.1.t00405-RA">
    <property type="protein sequence ID" value="nRc.2.0.1.t00405-RA"/>
    <property type="gene ID" value="nRc.2.0.1.g00405"/>
</dbReference>
<accession>A0A915HFH9</accession>
<dbReference type="AlphaFoldDB" id="A0A915HFH9"/>
<reference evidence="2" key="1">
    <citation type="submission" date="2022-11" db="UniProtKB">
        <authorList>
            <consortium name="WormBaseParasite"/>
        </authorList>
    </citation>
    <scope>IDENTIFICATION</scope>
</reference>
<dbReference type="Gene3D" id="3.40.50.2300">
    <property type="match status" value="2"/>
</dbReference>
<protein>
    <submittedName>
        <fullName evidence="2">Uncharacterized protein</fullName>
    </submittedName>
</protein>
<dbReference type="Proteomes" id="UP000887565">
    <property type="component" value="Unplaced"/>
</dbReference>
<evidence type="ECO:0000313" key="2">
    <source>
        <dbReference type="WBParaSite" id="nRc.2.0.1.t00405-RA"/>
    </source>
</evidence>
<name>A0A915HFH9_ROMCU</name>
<sequence length="139" mass="15845">MDVPQPSKVLLHDPALEPYPPGMMAIHFNTEGEIDKEDKNIIILHMTNAMHVLNAGLDSYLRNNNYPMTFASTSNCNSDVNFTWTAGDDFYKHLKKVKVRGKTGVSDHSDITIEFDDNGFLKETYLTILNLKPDKKWEN</sequence>
<keyword evidence="1" id="KW-1185">Reference proteome</keyword>
<organism evidence="1 2">
    <name type="scientific">Romanomermis culicivorax</name>
    <name type="common">Nematode worm</name>
    <dbReference type="NCBI Taxonomy" id="13658"/>
    <lineage>
        <taxon>Eukaryota</taxon>
        <taxon>Metazoa</taxon>
        <taxon>Ecdysozoa</taxon>
        <taxon>Nematoda</taxon>
        <taxon>Enoplea</taxon>
        <taxon>Dorylaimia</taxon>
        <taxon>Mermithida</taxon>
        <taxon>Mermithoidea</taxon>
        <taxon>Mermithidae</taxon>
        <taxon>Romanomermis</taxon>
    </lineage>
</organism>
<evidence type="ECO:0000313" key="1">
    <source>
        <dbReference type="Proteomes" id="UP000887565"/>
    </source>
</evidence>